<dbReference type="Gene3D" id="1.10.10.990">
    <property type="match status" value="1"/>
</dbReference>
<dbReference type="GO" id="GO:0006310">
    <property type="term" value="P:DNA recombination"/>
    <property type="evidence" value="ECO:0007669"/>
    <property type="project" value="TreeGrafter"/>
</dbReference>
<evidence type="ECO:0000256" key="4">
    <source>
        <dbReference type="ARBA" id="ARBA00022801"/>
    </source>
</evidence>
<keyword evidence="2" id="KW-0547">Nucleotide-binding</keyword>
<dbReference type="InterPro" id="IPR027417">
    <property type="entry name" value="P-loop_NTPase"/>
</dbReference>
<dbReference type="NCBIfam" id="TIGR01450">
    <property type="entry name" value="recC"/>
    <property type="match status" value="1"/>
</dbReference>
<dbReference type="InterPro" id="IPR041500">
    <property type="entry name" value="RecC_C"/>
</dbReference>
<evidence type="ECO:0000256" key="8">
    <source>
        <dbReference type="ARBA" id="ARBA00023204"/>
    </source>
</evidence>
<protein>
    <submittedName>
        <fullName evidence="10">Exodeoxyribonuclease V gamma chain</fullName>
        <ecNumber evidence="10">3.1.11.5</ecNumber>
    </submittedName>
</protein>
<keyword evidence="1" id="KW-0540">Nuclease</keyword>
<sequence length="738" mass="84370">MHVCHSPLRECQVLHDQLLHALDADDTLKPEDILVMVPEISRYAPFIEAVFRKDESAARPFIPWNLSDITIADEHPLIRIFFQLLALPESRFSHSEVMSYLDVAELSAHFGLDAAACEAIRELLDETNLRWGLDAEHKHALGLPGYEQNTWRQAGQRLFAGYALGTDTDWQDIAPLATAEGDKAIALGRFWQLFDRLCDYRRELSRERSAGDWQRLLNRLLDDFFSEHDDDGKLQQIRDSLDELHQQAGEQILSPPLLRHWLDKALGQQTLHGRYFSGGVTFCGMRPMRSLPFRVICLLGMNDQDFPRREQALEFDGMAEQWRPGDPRKGDEDRYLLLETLLCTRQKLYISYTGRSMKDNGERQPSVLVRELLDVIDNRYHDDGETPLSERITHLHPLQPFSPRNFTATGDASFDRYWCKIATAMQAPTQTAETVWPTTPLPLPEDESRDVELHRLHHFLRHPVKFFFNHRLRIYLPTEEQREDEEDFHLDGLQRWHIKSRLLDEYLRGRQVTESALNARGMLPHGVFSSLTLEQAQQETAPLQGSLEDFVGHETQARLIDLRCTEGFRLSGQVGHYLPGHGLLHVSPSKLKGKALLALWLDHLALCASGQLPDNEYSLLICGDTQRRFAPLPAARAQAQLDSYLQWYWQGLQRPLPVLPEGSYAWAVHSAEPEKAAKAAVKKWTGSRFAGRDIPGDRDDAYIQRVLAGQDISPLADDEFAELCEAFYALALKQGETL</sequence>
<evidence type="ECO:0000256" key="6">
    <source>
        <dbReference type="ARBA" id="ARBA00022840"/>
    </source>
</evidence>
<dbReference type="InterPro" id="IPR006697">
    <property type="entry name" value="RecC"/>
</dbReference>
<accession>A0A3B1AE30</accession>
<keyword evidence="3" id="KW-0227">DNA damage</keyword>
<evidence type="ECO:0000256" key="3">
    <source>
        <dbReference type="ARBA" id="ARBA00022763"/>
    </source>
</evidence>
<gene>
    <name evidence="10" type="ORF">MNBD_GAMMA20-1964</name>
</gene>
<keyword evidence="5" id="KW-0269">Exonuclease</keyword>
<dbReference type="GO" id="GO:0006281">
    <property type="term" value="P:DNA repair"/>
    <property type="evidence" value="ECO:0007669"/>
    <property type="project" value="UniProtKB-KW"/>
</dbReference>
<dbReference type="SUPFAM" id="SSF52540">
    <property type="entry name" value="P-loop containing nucleoside triphosphate hydrolases"/>
    <property type="match status" value="1"/>
</dbReference>
<evidence type="ECO:0000259" key="9">
    <source>
        <dbReference type="Pfam" id="PF17946"/>
    </source>
</evidence>
<organism evidence="10">
    <name type="scientific">hydrothermal vent metagenome</name>
    <dbReference type="NCBI Taxonomy" id="652676"/>
    <lineage>
        <taxon>unclassified sequences</taxon>
        <taxon>metagenomes</taxon>
        <taxon>ecological metagenomes</taxon>
    </lineage>
</organism>
<evidence type="ECO:0000256" key="7">
    <source>
        <dbReference type="ARBA" id="ARBA00023125"/>
    </source>
</evidence>
<dbReference type="EMBL" id="UOFU01000140">
    <property type="protein sequence ID" value="VAW98223.1"/>
    <property type="molecule type" value="Genomic_DNA"/>
</dbReference>
<keyword evidence="8" id="KW-0234">DNA repair</keyword>
<dbReference type="InterPro" id="IPR011335">
    <property type="entry name" value="Restrct_endonuc-II-like"/>
</dbReference>
<dbReference type="GO" id="GO:0005524">
    <property type="term" value="F:ATP binding"/>
    <property type="evidence" value="ECO:0007669"/>
    <property type="project" value="UniProtKB-KW"/>
</dbReference>
<name>A0A3B1AE30_9ZZZZ</name>
<dbReference type="PANTHER" id="PTHR30591">
    <property type="entry name" value="RECBCD ENZYME SUBUNIT RECC"/>
    <property type="match status" value="1"/>
</dbReference>
<keyword evidence="7" id="KW-0238">DNA-binding</keyword>
<dbReference type="PANTHER" id="PTHR30591:SF1">
    <property type="entry name" value="RECBCD ENZYME SUBUNIT RECC"/>
    <property type="match status" value="1"/>
</dbReference>
<keyword evidence="6" id="KW-0067">ATP-binding</keyword>
<dbReference type="Gene3D" id="3.40.50.300">
    <property type="entry name" value="P-loop containing nucleotide triphosphate hydrolases"/>
    <property type="match status" value="2"/>
</dbReference>
<dbReference type="GO" id="GO:0008854">
    <property type="term" value="F:exodeoxyribonuclease V activity"/>
    <property type="evidence" value="ECO:0007669"/>
    <property type="project" value="UniProtKB-EC"/>
</dbReference>
<dbReference type="EC" id="3.1.11.5" evidence="10"/>
<evidence type="ECO:0000313" key="10">
    <source>
        <dbReference type="EMBL" id="VAW98223.1"/>
    </source>
</evidence>
<dbReference type="SUPFAM" id="SSF52980">
    <property type="entry name" value="Restriction endonuclease-like"/>
    <property type="match status" value="1"/>
</dbReference>
<dbReference type="GO" id="GO:0009338">
    <property type="term" value="C:exodeoxyribonuclease V complex"/>
    <property type="evidence" value="ECO:0007669"/>
    <property type="project" value="InterPro"/>
</dbReference>
<evidence type="ECO:0000256" key="2">
    <source>
        <dbReference type="ARBA" id="ARBA00022741"/>
    </source>
</evidence>
<evidence type="ECO:0000256" key="5">
    <source>
        <dbReference type="ARBA" id="ARBA00022839"/>
    </source>
</evidence>
<evidence type="ECO:0000256" key="1">
    <source>
        <dbReference type="ARBA" id="ARBA00022722"/>
    </source>
</evidence>
<keyword evidence="4 10" id="KW-0378">Hydrolase</keyword>
<feature type="domain" description="RecC C-terminal" evidence="9">
    <location>
        <begin position="449"/>
        <end position="668"/>
    </location>
</feature>
<dbReference type="Pfam" id="PF17946">
    <property type="entry name" value="RecC_C"/>
    <property type="match status" value="1"/>
</dbReference>
<dbReference type="AlphaFoldDB" id="A0A3B1AE30"/>
<dbReference type="GO" id="GO:0003677">
    <property type="term" value="F:DNA binding"/>
    <property type="evidence" value="ECO:0007669"/>
    <property type="project" value="UniProtKB-KW"/>
</dbReference>
<proteinExistence type="predicted"/>
<reference evidence="10" key="1">
    <citation type="submission" date="2018-06" db="EMBL/GenBank/DDBJ databases">
        <authorList>
            <person name="Zhirakovskaya E."/>
        </authorList>
    </citation>
    <scope>NUCLEOTIDE SEQUENCE</scope>
</reference>